<feature type="region of interest" description="Disordered" evidence="3">
    <location>
        <begin position="255"/>
        <end position="281"/>
    </location>
</feature>
<evidence type="ECO:0000259" key="4">
    <source>
        <dbReference type="PROSITE" id="PS50102"/>
    </source>
</evidence>
<dbReference type="GO" id="GO:0005634">
    <property type="term" value="C:nucleus"/>
    <property type="evidence" value="ECO:0007669"/>
    <property type="project" value="TreeGrafter"/>
</dbReference>
<dbReference type="InterPro" id="IPR051229">
    <property type="entry name" value="ALYREF_mRNA_export"/>
</dbReference>
<dbReference type="SUPFAM" id="SSF54928">
    <property type="entry name" value="RNA-binding domain, RBD"/>
    <property type="match status" value="1"/>
</dbReference>
<dbReference type="PROSITE" id="PS50102">
    <property type="entry name" value="RRM"/>
    <property type="match status" value="1"/>
</dbReference>
<evidence type="ECO:0000256" key="1">
    <source>
        <dbReference type="ARBA" id="ARBA00022884"/>
    </source>
</evidence>
<gene>
    <name evidence="5" type="ORF">PCL_07778</name>
</gene>
<dbReference type="Gene3D" id="3.30.70.330">
    <property type="match status" value="1"/>
</dbReference>
<dbReference type="SMART" id="SM00360">
    <property type="entry name" value="RRM"/>
    <property type="match status" value="1"/>
</dbReference>
<feature type="compositionally biased region" description="Basic and acidic residues" evidence="3">
    <location>
        <begin position="427"/>
        <end position="441"/>
    </location>
</feature>
<dbReference type="PANTHER" id="PTHR19965:SF82">
    <property type="entry name" value="THO COMPLEX SUBUNIT 4"/>
    <property type="match status" value="1"/>
</dbReference>
<evidence type="ECO:0000256" key="3">
    <source>
        <dbReference type="SAM" id="MobiDB-lite"/>
    </source>
</evidence>
<dbReference type="InterPro" id="IPR012677">
    <property type="entry name" value="Nucleotide-bd_a/b_plait_sf"/>
</dbReference>
<feature type="domain" description="RRM" evidence="4">
    <location>
        <begin position="280"/>
        <end position="357"/>
    </location>
</feature>
<feature type="compositionally biased region" description="Basic and acidic residues" evidence="3">
    <location>
        <begin position="389"/>
        <end position="402"/>
    </location>
</feature>
<accession>A0A2U3EIY0</accession>
<proteinExistence type="predicted"/>
<feature type="region of interest" description="Disordered" evidence="3">
    <location>
        <begin position="148"/>
        <end position="171"/>
    </location>
</feature>
<dbReference type="PANTHER" id="PTHR19965">
    <property type="entry name" value="RNA AND EXPORT FACTOR BINDING PROTEIN"/>
    <property type="match status" value="1"/>
</dbReference>
<name>A0A2U3EIY0_PURLI</name>
<dbReference type="Pfam" id="PF00076">
    <property type="entry name" value="RRM_1"/>
    <property type="match status" value="1"/>
</dbReference>
<dbReference type="EMBL" id="LCWV01000003">
    <property type="protein sequence ID" value="PWI74464.1"/>
    <property type="molecule type" value="Genomic_DNA"/>
</dbReference>
<dbReference type="SMART" id="SM01218">
    <property type="entry name" value="FoP_duplication"/>
    <property type="match status" value="1"/>
</dbReference>
<dbReference type="InterPro" id="IPR025715">
    <property type="entry name" value="FoP_C"/>
</dbReference>
<dbReference type="InterPro" id="IPR000504">
    <property type="entry name" value="RRM_dom"/>
</dbReference>
<comment type="caution">
    <text evidence="5">The sequence shown here is derived from an EMBL/GenBank/DDBJ whole genome shotgun (WGS) entry which is preliminary data.</text>
</comment>
<organism evidence="5 6">
    <name type="scientific">Purpureocillium lilacinum</name>
    <name type="common">Paecilomyces lilacinus</name>
    <dbReference type="NCBI Taxonomy" id="33203"/>
    <lineage>
        <taxon>Eukaryota</taxon>
        <taxon>Fungi</taxon>
        <taxon>Dikarya</taxon>
        <taxon>Ascomycota</taxon>
        <taxon>Pezizomycotina</taxon>
        <taxon>Sordariomycetes</taxon>
        <taxon>Hypocreomycetidae</taxon>
        <taxon>Hypocreales</taxon>
        <taxon>Ophiocordycipitaceae</taxon>
        <taxon>Purpureocillium</taxon>
    </lineage>
</organism>
<evidence type="ECO:0000313" key="5">
    <source>
        <dbReference type="EMBL" id="PWI74464.1"/>
    </source>
</evidence>
<dbReference type="AlphaFoldDB" id="A0A2U3EIY0"/>
<feature type="compositionally biased region" description="Low complexity" evidence="3">
    <location>
        <begin position="376"/>
        <end position="385"/>
    </location>
</feature>
<evidence type="ECO:0000256" key="2">
    <source>
        <dbReference type="PROSITE-ProRule" id="PRU00176"/>
    </source>
</evidence>
<feature type="compositionally biased region" description="Low complexity" evidence="3">
    <location>
        <begin position="473"/>
        <end position="487"/>
    </location>
</feature>
<protein>
    <recommendedName>
        <fullName evidence="4">RRM domain-containing protein</fullName>
    </recommendedName>
</protein>
<dbReference type="GO" id="GO:0003729">
    <property type="term" value="F:mRNA binding"/>
    <property type="evidence" value="ECO:0007669"/>
    <property type="project" value="TreeGrafter"/>
</dbReference>
<dbReference type="CDD" id="cd12418">
    <property type="entry name" value="RRM_Aly_REF_like"/>
    <property type="match status" value="1"/>
</dbReference>
<feature type="region of interest" description="Disordered" evidence="3">
    <location>
        <begin position="354"/>
        <end position="496"/>
    </location>
</feature>
<evidence type="ECO:0000313" key="6">
    <source>
        <dbReference type="Proteomes" id="UP000245956"/>
    </source>
</evidence>
<reference evidence="5 6" key="1">
    <citation type="journal article" date="2016" name="Front. Microbiol.">
        <title>Genome and transcriptome sequences reveal the specific parasitism of the nematophagous Purpureocillium lilacinum 36-1.</title>
        <authorList>
            <person name="Xie J."/>
            <person name="Li S."/>
            <person name="Mo C."/>
            <person name="Xiao X."/>
            <person name="Peng D."/>
            <person name="Wang G."/>
            <person name="Xiao Y."/>
        </authorList>
    </citation>
    <scope>NUCLEOTIDE SEQUENCE [LARGE SCALE GENOMIC DNA]</scope>
    <source>
        <strain evidence="5 6">36-1</strain>
    </source>
</reference>
<sequence>MKNWFHHAKRPLARLRPRCTVRRHRSSSTAPGNDRRATLNLCSGTRPQIRTLPKAINSAFVFPTLSLQTVAFSASSSTLRRRSRILRLDLSLQRCIQHPLGRYNFDGLYPPALLSRSPPFRGYEGLFPPRQTWPTKWIAVSMKSSQTQYVRPPGQPITDGSPKTSSTDDVHSAAAVLETDAAVATVDAIAMTILATALESPQPPASIGCRGHLAIRRTNLAAKLIADHRLPRSEQSTRNEPRAIDSEWVHDRYEENNSSRRAPAPRRRRDSPGRSEPTGSKLKVENIHYDLTEDDLDELFARIGPVVRLQLLYDRAGRSDGTAYVTYEHRDDALDAIRQYDGANANGQPIRLTLMPSRNPFDTAVMPGRPLAERISAPGGRSRSLSPRRRYDEGDAARKGIDRYIPGGGNRSRSPMPPRRGGRRPGGRRDGGAPKEQEGGRGGRGNPRPKKTQEELDAEMADYFGGGSGGAAAAGSEAPNGSAPAPAAHEDLDMIE</sequence>
<dbReference type="InterPro" id="IPR035979">
    <property type="entry name" value="RBD_domain_sf"/>
</dbReference>
<dbReference type="Proteomes" id="UP000245956">
    <property type="component" value="Unassembled WGS sequence"/>
</dbReference>
<keyword evidence="1 2" id="KW-0694">RNA-binding</keyword>